<reference evidence="2" key="1">
    <citation type="journal article" date="2014" name="Int. J. Syst. Evol. Microbiol.">
        <title>Complete genome sequence of Corynebacterium casei LMG S-19264T (=DSM 44701T), isolated from a smear-ripened cheese.</title>
        <authorList>
            <consortium name="US DOE Joint Genome Institute (JGI-PGF)"/>
            <person name="Walter F."/>
            <person name="Albersmeier A."/>
            <person name="Kalinowski J."/>
            <person name="Ruckert C."/>
        </authorList>
    </citation>
    <scope>NUCLEOTIDE SEQUENCE</scope>
    <source>
        <strain evidence="2">KCTC 12988</strain>
    </source>
</reference>
<dbReference type="PANTHER" id="PTHR33987:SF1">
    <property type="entry name" value="CALCINEURIN-LIKE METALLO-PHOSPHOESTERASE SUPERFAMILY PROTEIN"/>
    <property type="match status" value="1"/>
</dbReference>
<sequence length="286" mass="32374">MAQIARSRPDVFIWMGDNIYGDSEDMAVLRKKYQVAASNPDYVKIQDSARVIGTWDDHDFGKNDVGREFAKKRESQQEFLDFLKVAPDSPRRKREGVYAKHDFGPQGRQVRVILLDTRYHRDAIGSNGTILGEEQWRWLERSLRESPAEVNLLVSSIQVLPSEHRFEKWADFPEEKARLLALLAEEKVPPVLILSGDRHLGEISLKDQGSSYPLYEVTSSSLNSSFGGNSKEVNRLRVGENFGRNNFGMLTLSWGGDFPVIEAAVCDENGEKVLKAKFSLQKSSPK</sequence>
<protein>
    <recommendedName>
        <fullName evidence="1">PhoD-like phosphatase metallophosphatase domain-containing protein</fullName>
    </recommendedName>
</protein>
<gene>
    <name evidence="2" type="ORF">GCM10007100_00040</name>
</gene>
<organism evidence="2 3">
    <name type="scientific">Roseibacillus persicicus</name>
    <dbReference type="NCBI Taxonomy" id="454148"/>
    <lineage>
        <taxon>Bacteria</taxon>
        <taxon>Pseudomonadati</taxon>
        <taxon>Verrucomicrobiota</taxon>
        <taxon>Verrucomicrobiia</taxon>
        <taxon>Verrucomicrobiales</taxon>
        <taxon>Verrucomicrobiaceae</taxon>
        <taxon>Roseibacillus</taxon>
    </lineage>
</organism>
<feature type="domain" description="PhoD-like phosphatase metallophosphatase" evidence="1">
    <location>
        <begin position="2"/>
        <end position="232"/>
    </location>
</feature>
<dbReference type="InterPro" id="IPR018946">
    <property type="entry name" value="PhoD-like_MPP"/>
</dbReference>
<evidence type="ECO:0000259" key="1">
    <source>
        <dbReference type="Pfam" id="PF09423"/>
    </source>
</evidence>
<dbReference type="InterPro" id="IPR029052">
    <property type="entry name" value="Metallo-depent_PP-like"/>
</dbReference>
<proteinExistence type="predicted"/>
<dbReference type="Pfam" id="PF09423">
    <property type="entry name" value="PhoD"/>
    <property type="match status" value="1"/>
</dbReference>
<keyword evidence="3" id="KW-1185">Reference proteome</keyword>
<dbReference type="EMBL" id="BMXI01000001">
    <property type="protein sequence ID" value="GHC39805.1"/>
    <property type="molecule type" value="Genomic_DNA"/>
</dbReference>
<evidence type="ECO:0000313" key="2">
    <source>
        <dbReference type="EMBL" id="GHC39805.1"/>
    </source>
</evidence>
<dbReference type="InterPro" id="IPR038607">
    <property type="entry name" value="PhoD-like_sf"/>
</dbReference>
<dbReference type="AlphaFoldDB" id="A0A918TB52"/>
<dbReference type="CDD" id="cd07389">
    <property type="entry name" value="MPP_PhoD"/>
    <property type="match status" value="1"/>
</dbReference>
<dbReference type="Gene3D" id="3.60.21.70">
    <property type="entry name" value="PhoD-like phosphatase"/>
    <property type="match status" value="1"/>
</dbReference>
<dbReference type="SUPFAM" id="SSF56300">
    <property type="entry name" value="Metallo-dependent phosphatases"/>
    <property type="match status" value="1"/>
</dbReference>
<evidence type="ECO:0000313" key="3">
    <source>
        <dbReference type="Proteomes" id="UP000644507"/>
    </source>
</evidence>
<name>A0A918TB52_9BACT</name>
<accession>A0A918TB52</accession>
<reference evidence="2" key="2">
    <citation type="submission" date="2020-09" db="EMBL/GenBank/DDBJ databases">
        <authorList>
            <person name="Sun Q."/>
            <person name="Kim S."/>
        </authorList>
    </citation>
    <scope>NUCLEOTIDE SEQUENCE</scope>
    <source>
        <strain evidence="2">KCTC 12988</strain>
    </source>
</reference>
<dbReference type="PANTHER" id="PTHR33987">
    <property type="entry name" value="CALCINEURIN-LIKE METALLO-PHOSPHOESTERASE SUPERFAMILY PROTEIN"/>
    <property type="match status" value="1"/>
</dbReference>
<dbReference type="Proteomes" id="UP000644507">
    <property type="component" value="Unassembled WGS sequence"/>
</dbReference>
<comment type="caution">
    <text evidence="2">The sequence shown here is derived from an EMBL/GenBank/DDBJ whole genome shotgun (WGS) entry which is preliminary data.</text>
</comment>